<dbReference type="InterPro" id="IPR027417">
    <property type="entry name" value="P-loop_NTPase"/>
</dbReference>
<dbReference type="GO" id="GO:0051539">
    <property type="term" value="F:4 iron, 4 sulfur cluster binding"/>
    <property type="evidence" value="ECO:0007669"/>
    <property type="project" value="TreeGrafter"/>
</dbReference>
<dbReference type="Proteomes" id="UP000283745">
    <property type="component" value="Unassembled WGS sequence"/>
</dbReference>
<name>A0A414J675_9FIRM</name>
<dbReference type="InterPro" id="IPR044304">
    <property type="entry name" value="NUBPL-like"/>
</dbReference>
<dbReference type="FunFam" id="3.40.50.300:FF:001119">
    <property type="entry name" value="Iron-sulfur cluster carrier protein"/>
    <property type="match status" value="1"/>
</dbReference>
<proteinExistence type="inferred from homology"/>
<dbReference type="GO" id="GO:0140663">
    <property type="term" value="F:ATP-dependent FeS chaperone activity"/>
    <property type="evidence" value="ECO:0007669"/>
    <property type="project" value="InterPro"/>
</dbReference>
<evidence type="ECO:0000256" key="2">
    <source>
        <dbReference type="ARBA" id="ARBA00022741"/>
    </source>
</evidence>
<dbReference type="GO" id="GO:0016887">
    <property type="term" value="F:ATP hydrolysis activity"/>
    <property type="evidence" value="ECO:0007669"/>
    <property type="project" value="UniProtKB-UniRule"/>
</dbReference>
<accession>A0A414J675</accession>
<keyword evidence="2 6" id="KW-0547">Nucleotide-binding</keyword>
<feature type="binding site" evidence="6">
    <location>
        <begin position="48"/>
        <end position="55"/>
    </location>
    <ligand>
        <name>ATP</name>
        <dbReference type="ChEBI" id="CHEBI:30616"/>
    </ligand>
</feature>
<keyword evidence="3 6" id="KW-0067">ATP-binding</keyword>
<dbReference type="InterPro" id="IPR033756">
    <property type="entry name" value="YlxH/NBP35"/>
</dbReference>
<dbReference type="Gene3D" id="3.40.50.300">
    <property type="entry name" value="P-loop containing nucleotide triphosphate hydrolases"/>
    <property type="match status" value="1"/>
</dbReference>
<dbReference type="GO" id="GO:0046872">
    <property type="term" value="F:metal ion binding"/>
    <property type="evidence" value="ECO:0007669"/>
    <property type="project" value="UniProtKB-KW"/>
</dbReference>
<dbReference type="RefSeq" id="WP_118048929.1">
    <property type="nucleotide sequence ID" value="NZ_CABJFK010000006.1"/>
</dbReference>
<keyword evidence="4 6" id="KW-0408">Iron</keyword>
<dbReference type="SUPFAM" id="SSF52540">
    <property type="entry name" value="P-loop containing nucleoside triphosphate hydrolases"/>
    <property type="match status" value="1"/>
</dbReference>
<dbReference type="GO" id="GO:0005524">
    <property type="term" value="F:ATP binding"/>
    <property type="evidence" value="ECO:0007669"/>
    <property type="project" value="UniProtKB-UniRule"/>
</dbReference>
<keyword evidence="5 6" id="KW-0411">Iron-sulfur</keyword>
<evidence type="ECO:0000256" key="1">
    <source>
        <dbReference type="ARBA" id="ARBA00022723"/>
    </source>
</evidence>
<protein>
    <recommendedName>
        <fullName evidence="6">Iron-sulfur cluster carrier protein</fullName>
    </recommendedName>
</protein>
<comment type="function">
    <text evidence="6">Binds and transfers iron-sulfur (Fe-S) clusters to target apoproteins. Can hydrolyze ATP.</text>
</comment>
<dbReference type="PANTHER" id="PTHR42961:SF2">
    <property type="entry name" value="IRON-SULFUR PROTEIN NUBPL"/>
    <property type="match status" value="1"/>
</dbReference>
<dbReference type="HAMAP" id="MF_02040">
    <property type="entry name" value="Mrp_NBP35"/>
    <property type="match status" value="1"/>
</dbReference>
<gene>
    <name evidence="7" type="ORF">DW740_09050</name>
</gene>
<evidence type="ECO:0000256" key="5">
    <source>
        <dbReference type="ARBA" id="ARBA00023014"/>
    </source>
</evidence>
<dbReference type="EMBL" id="QSKF01000006">
    <property type="protein sequence ID" value="RHE39899.1"/>
    <property type="molecule type" value="Genomic_DNA"/>
</dbReference>
<dbReference type="AlphaFoldDB" id="A0A414J675"/>
<evidence type="ECO:0000256" key="3">
    <source>
        <dbReference type="ARBA" id="ARBA00022840"/>
    </source>
</evidence>
<dbReference type="GO" id="GO:0016226">
    <property type="term" value="P:iron-sulfur cluster assembly"/>
    <property type="evidence" value="ECO:0007669"/>
    <property type="project" value="InterPro"/>
</dbReference>
<keyword evidence="1 6" id="KW-0479">Metal-binding</keyword>
<keyword evidence="6" id="KW-0378">Hydrolase</keyword>
<dbReference type="PANTHER" id="PTHR42961">
    <property type="entry name" value="IRON-SULFUR PROTEIN NUBPL"/>
    <property type="match status" value="1"/>
</dbReference>
<evidence type="ECO:0000313" key="8">
    <source>
        <dbReference type="Proteomes" id="UP000283745"/>
    </source>
</evidence>
<dbReference type="Pfam" id="PF10609">
    <property type="entry name" value="ParA"/>
    <property type="match status" value="1"/>
</dbReference>
<dbReference type="InterPro" id="IPR019591">
    <property type="entry name" value="Mrp/NBP35_ATP-bd"/>
</dbReference>
<evidence type="ECO:0000256" key="6">
    <source>
        <dbReference type="HAMAP-Rule" id="MF_02040"/>
    </source>
</evidence>
<sequence>MAKECSNSSCSKSSCEGCASKGKSEPQNFLAPANIFSDIKHVIGVVSGKGGVGKSFVTGSLANAMAAKGYKVGILDADITGPSIPKMYGLTGAAQADDNGIYPMETTNGIKVMSINLLLPTEDTPVIWRGPVLANMVKQFWTDVVWDKIDYLFVDMPPGTGDVPLTVFQSLPIDGIVIVSSPQDLVKMIVKKAYNMAEMMKIPVLGIVENYSYVKCPDCGKPIKIFGESHIDEIAAELNVPVVGKMPIDMDYASKSDSGVFDQINNEYIEKAVEVMPE</sequence>
<evidence type="ECO:0000256" key="4">
    <source>
        <dbReference type="ARBA" id="ARBA00023004"/>
    </source>
</evidence>
<evidence type="ECO:0000313" key="7">
    <source>
        <dbReference type="EMBL" id="RHE39899.1"/>
    </source>
</evidence>
<comment type="subunit">
    <text evidence="6">Homodimer.</text>
</comment>
<dbReference type="CDD" id="cd02037">
    <property type="entry name" value="Mrp_NBP35"/>
    <property type="match status" value="1"/>
</dbReference>
<comment type="caution">
    <text evidence="7">The sequence shown here is derived from an EMBL/GenBank/DDBJ whole genome shotgun (WGS) entry which is preliminary data.</text>
</comment>
<reference evidence="7 8" key="1">
    <citation type="submission" date="2018-08" db="EMBL/GenBank/DDBJ databases">
        <title>A genome reference for cultivated species of the human gut microbiota.</title>
        <authorList>
            <person name="Zou Y."/>
            <person name="Xue W."/>
            <person name="Luo G."/>
        </authorList>
    </citation>
    <scope>NUCLEOTIDE SEQUENCE [LARGE SCALE GENOMIC DNA]</scope>
    <source>
        <strain evidence="7 8">AM28-23</strain>
    </source>
</reference>
<comment type="similarity">
    <text evidence="6">Belongs to the Mrp/NBP35 ATP-binding proteins family.</text>
</comment>
<organism evidence="7 8">
    <name type="scientific">Blautia obeum</name>
    <dbReference type="NCBI Taxonomy" id="40520"/>
    <lineage>
        <taxon>Bacteria</taxon>
        <taxon>Bacillati</taxon>
        <taxon>Bacillota</taxon>
        <taxon>Clostridia</taxon>
        <taxon>Lachnospirales</taxon>
        <taxon>Lachnospiraceae</taxon>
        <taxon>Blautia</taxon>
    </lineage>
</organism>